<evidence type="ECO:0000256" key="1">
    <source>
        <dbReference type="ARBA" id="ARBA00009500"/>
    </source>
</evidence>
<gene>
    <name evidence="6" type="primary">ILEU</name>
</gene>
<dbReference type="EMBL" id="BT077026">
    <property type="protein sequence ID" value="ACO11450.1"/>
    <property type="molecule type" value="mRNA"/>
</dbReference>
<dbReference type="SUPFAM" id="SSF56574">
    <property type="entry name" value="Serpins"/>
    <property type="match status" value="1"/>
</dbReference>
<dbReference type="GO" id="GO:0005615">
    <property type="term" value="C:extracellular space"/>
    <property type="evidence" value="ECO:0007669"/>
    <property type="project" value="InterPro"/>
</dbReference>
<dbReference type="SMART" id="SM00093">
    <property type="entry name" value="SERPIN"/>
    <property type="match status" value="1"/>
</dbReference>
<dbReference type="InterPro" id="IPR042185">
    <property type="entry name" value="Serpin_sf_2"/>
</dbReference>
<evidence type="ECO:0000259" key="5">
    <source>
        <dbReference type="SMART" id="SM00093"/>
    </source>
</evidence>
<proteinExistence type="evidence at transcript level"/>
<feature type="domain" description="Serpin" evidence="5">
    <location>
        <begin position="22"/>
        <end position="383"/>
    </location>
</feature>
<name>C1BQZ7_CALRO</name>
<dbReference type="InterPro" id="IPR042178">
    <property type="entry name" value="Serpin_sf_1"/>
</dbReference>
<dbReference type="CDD" id="cd19593">
    <property type="entry name" value="serpin_bacteria_crustaceans"/>
    <property type="match status" value="1"/>
</dbReference>
<dbReference type="PANTHER" id="PTHR11461">
    <property type="entry name" value="SERINE PROTEASE INHIBITOR, SERPIN"/>
    <property type="match status" value="1"/>
</dbReference>
<dbReference type="Gene3D" id="3.30.497.10">
    <property type="entry name" value="Antithrombin, subunit I, domain 2"/>
    <property type="match status" value="1"/>
</dbReference>
<dbReference type="AlphaFoldDB" id="C1BQZ7"/>
<dbReference type="PANTHER" id="PTHR11461:SF211">
    <property type="entry name" value="GH10112P-RELATED"/>
    <property type="match status" value="1"/>
</dbReference>
<sequence>MSNLQGNPHVESIANGSHKFGSGLLLDVSKPDKNAVFSSFSISSVISMASLGARGNTLSQIRDALQLPNDRESLKLTYSEINAAMKSDDNITLEIANSIFPSNKLQLKDEFLEEAKKHFGSEVRSLNYRDPENARKDINQWVERKTNSKIKELFASGAIDSDTVNVLVNATYFKGDWLAKFNKDNTMDSSFHVSPEKTIKVPMMFASDIKFRSKENEDLQCTIVELPYKGERMSMYFLVPDEKFGLAALEKKLSSDVFTPSVLDDLYPASKNPIYVPKFKLESYHDLGESCKKLGLSDMFDDKSDFSGMAGGPGELYVSKVVQKAVIEVNEEGSEAAAASGMAMMMRCAMIPNPPIKIDHPFAFMIKDNSTGLILFSGRVVDPSMS</sequence>
<organism evidence="6">
    <name type="scientific">Caligus rogercresseyi</name>
    <name type="common">Sea louse</name>
    <dbReference type="NCBI Taxonomy" id="217165"/>
    <lineage>
        <taxon>Eukaryota</taxon>
        <taxon>Metazoa</taxon>
        <taxon>Ecdysozoa</taxon>
        <taxon>Arthropoda</taxon>
        <taxon>Crustacea</taxon>
        <taxon>Multicrustacea</taxon>
        <taxon>Hexanauplia</taxon>
        <taxon>Copepoda</taxon>
        <taxon>Siphonostomatoida</taxon>
        <taxon>Caligidae</taxon>
        <taxon>Caligus</taxon>
    </lineage>
</organism>
<dbReference type="InterPro" id="IPR036186">
    <property type="entry name" value="Serpin_sf"/>
</dbReference>
<reference evidence="6" key="1">
    <citation type="submission" date="2009-03" db="EMBL/GenBank/DDBJ databases">
        <title>Caligus rogercresseyi ESTs and full-length cDNAs.</title>
        <authorList>
            <person name="Yasuike M."/>
            <person name="von Schalburg K."/>
            <person name="Cooper G."/>
            <person name="Leong J."/>
            <person name="Jones S.R.M."/>
            <person name="Koop B.F."/>
        </authorList>
    </citation>
    <scope>NUCLEOTIDE SEQUENCE</scope>
    <source>
        <tissue evidence="6">Whole tissue</tissue>
    </source>
</reference>
<keyword evidence="2" id="KW-0646">Protease inhibitor</keyword>
<dbReference type="GO" id="GO:0004867">
    <property type="term" value="F:serine-type endopeptidase inhibitor activity"/>
    <property type="evidence" value="ECO:0007669"/>
    <property type="project" value="UniProtKB-KW"/>
</dbReference>
<comment type="similarity">
    <text evidence="1 4">Belongs to the serpin family.</text>
</comment>
<keyword evidence="3" id="KW-0722">Serine protease inhibitor</keyword>
<evidence type="ECO:0000256" key="4">
    <source>
        <dbReference type="RuleBase" id="RU000411"/>
    </source>
</evidence>
<evidence type="ECO:0000256" key="3">
    <source>
        <dbReference type="ARBA" id="ARBA00022900"/>
    </source>
</evidence>
<dbReference type="InterPro" id="IPR023796">
    <property type="entry name" value="Serpin_dom"/>
</dbReference>
<dbReference type="Gene3D" id="2.30.39.10">
    <property type="entry name" value="Alpha-1-antitrypsin, domain 1"/>
    <property type="match status" value="1"/>
</dbReference>
<evidence type="ECO:0000313" key="6">
    <source>
        <dbReference type="EMBL" id="ACO11450.1"/>
    </source>
</evidence>
<dbReference type="Pfam" id="PF00079">
    <property type="entry name" value="Serpin"/>
    <property type="match status" value="1"/>
</dbReference>
<accession>C1BQZ7</accession>
<protein>
    <submittedName>
        <fullName evidence="6">Leukocyte elastase inhibitor</fullName>
    </submittedName>
</protein>
<evidence type="ECO:0000256" key="2">
    <source>
        <dbReference type="ARBA" id="ARBA00022690"/>
    </source>
</evidence>
<dbReference type="InterPro" id="IPR000215">
    <property type="entry name" value="Serpin_fam"/>
</dbReference>